<evidence type="ECO:0000259" key="7">
    <source>
        <dbReference type="Pfam" id="PF02706"/>
    </source>
</evidence>
<evidence type="ECO:0000256" key="3">
    <source>
        <dbReference type="ARBA" id="ARBA00022692"/>
    </source>
</evidence>
<keyword evidence="9" id="KW-1185">Reference proteome</keyword>
<accession>A0A942IDZ1</accession>
<comment type="subcellular location">
    <subcellularLocation>
        <location evidence="1">Cell membrane</location>
        <topology evidence="1">Multi-pass membrane protein</topology>
    </subcellularLocation>
</comment>
<proteinExistence type="predicted"/>
<feature type="transmembrane region" description="Helical" evidence="6">
    <location>
        <begin position="29"/>
        <end position="51"/>
    </location>
</feature>
<evidence type="ECO:0000256" key="6">
    <source>
        <dbReference type="SAM" id="Phobius"/>
    </source>
</evidence>
<evidence type="ECO:0000313" key="9">
    <source>
        <dbReference type="Proteomes" id="UP000678281"/>
    </source>
</evidence>
<keyword evidence="5 6" id="KW-0472">Membrane</keyword>
<dbReference type="AlphaFoldDB" id="A0A942IDZ1"/>
<evidence type="ECO:0000256" key="5">
    <source>
        <dbReference type="ARBA" id="ARBA00023136"/>
    </source>
</evidence>
<dbReference type="Proteomes" id="UP000678281">
    <property type="component" value="Unassembled WGS sequence"/>
</dbReference>
<sequence length="793" mass="83981">MTYESPAVRDARIDVAAVLGAVVRRLPRIILVTLVLLAVTFAVLLFVPRLYESSASILVEARSNVYSLASNEVAPVSSGTDAGVVSSQIELIQSRDTLLKVIDELDLRSVPEFNGSTNSGLSPISIITQLLGRKATPVSIDETVLKNLNKALTVVQERDSRLISVLVRSTDPQRAADIANAVANAHVARRAQLSLSDTAEATSWLRAEIERLRGVVKEAETAVASFKVDNDLFTGSNNTSLLDQQLSAVATQINAAQERKNTALSRAQMIRGMLERGQSIEGVTDVRDSVVIQRLSEDKATLQAEKAQRSATLLSSHPTIRALTAQINELDNQIALEGRRVANALEAEAQIEADLETSLKADLTSAKVSASTATQDTVTLDGLQREAKAQRDLLEGYLQRYNEAFSRTETSSALPDVRVVSLAAPSVSPASPKTALILMAVGIVALATQIGLIVFTELMSGRAIIEGSAPVRAQDELDEVPFSEAELEPDQQFEVPAGDQLDDAVTDEAAEPVFDQEVVAHADAVETVGPLAAMEPVATDEFGETADLVEPVWQQPVWDEPAAVNKPASSHEDLIRALAAEDVVEVAPAKPVVDAMPATAATIAPPADEAIPGLISMSELTGDLVLGRSHLVLLAAHRSHGECEAVAEEIVADALARGLSVALVDAGSTRIGDDVGLTDLSMDVASFGEVVHKSADNSFAEIPWGTGRSIARKSSKPATLIEALGDIYEVVVLLTGRVGMNSTLPMFAGLNGRVVLVADAKDDSTAVADTRTQLIEAGFDTVEVAQGATRVAA</sequence>
<gene>
    <name evidence="8" type="ORF">KD146_08865</name>
</gene>
<dbReference type="InterPro" id="IPR003856">
    <property type="entry name" value="LPS_length_determ_N"/>
</dbReference>
<dbReference type="PANTHER" id="PTHR32309:SF13">
    <property type="entry name" value="FERRIC ENTEROBACTIN TRANSPORT PROTEIN FEPE"/>
    <property type="match status" value="1"/>
</dbReference>
<protein>
    <submittedName>
        <fullName evidence="8">GumC family protein</fullName>
    </submittedName>
</protein>
<dbReference type="Pfam" id="PF02706">
    <property type="entry name" value="Wzz"/>
    <property type="match status" value="1"/>
</dbReference>
<evidence type="ECO:0000313" key="8">
    <source>
        <dbReference type="EMBL" id="MBS3848800.1"/>
    </source>
</evidence>
<organism evidence="8 9">
    <name type="scientific">Devosia litorisediminis</name>
    <dbReference type="NCBI Taxonomy" id="2829817"/>
    <lineage>
        <taxon>Bacteria</taxon>
        <taxon>Pseudomonadati</taxon>
        <taxon>Pseudomonadota</taxon>
        <taxon>Alphaproteobacteria</taxon>
        <taxon>Hyphomicrobiales</taxon>
        <taxon>Devosiaceae</taxon>
        <taxon>Devosia</taxon>
    </lineage>
</organism>
<dbReference type="GO" id="GO:0004713">
    <property type="term" value="F:protein tyrosine kinase activity"/>
    <property type="evidence" value="ECO:0007669"/>
    <property type="project" value="TreeGrafter"/>
</dbReference>
<dbReference type="RefSeq" id="WP_212658319.1">
    <property type="nucleotide sequence ID" value="NZ_JAGXTP010000001.1"/>
</dbReference>
<keyword evidence="2" id="KW-1003">Cell membrane</keyword>
<keyword evidence="4 6" id="KW-1133">Transmembrane helix</keyword>
<dbReference type="PANTHER" id="PTHR32309">
    <property type="entry name" value="TYROSINE-PROTEIN KINASE"/>
    <property type="match status" value="1"/>
</dbReference>
<dbReference type="GO" id="GO:0005886">
    <property type="term" value="C:plasma membrane"/>
    <property type="evidence" value="ECO:0007669"/>
    <property type="project" value="UniProtKB-SubCell"/>
</dbReference>
<dbReference type="EMBL" id="JAGXTP010000001">
    <property type="protein sequence ID" value="MBS3848800.1"/>
    <property type="molecule type" value="Genomic_DNA"/>
</dbReference>
<comment type="caution">
    <text evidence="8">The sequence shown here is derived from an EMBL/GenBank/DDBJ whole genome shotgun (WGS) entry which is preliminary data.</text>
</comment>
<dbReference type="InterPro" id="IPR050445">
    <property type="entry name" value="Bact_polysacc_biosynth/exp"/>
</dbReference>
<reference evidence="8" key="1">
    <citation type="submission" date="2021-04" db="EMBL/GenBank/DDBJ databases">
        <title>Devosia litorisediminis sp. nov., isolated from a sand dune.</title>
        <authorList>
            <person name="Park S."/>
            <person name="Yoon J.-H."/>
        </authorList>
    </citation>
    <scope>NUCLEOTIDE SEQUENCE</scope>
    <source>
        <strain evidence="8">BSSL-BM10</strain>
    </source>
</reference>
<evidence type="ECO:0000256" key="4">
    <source>
        <dbReference type="ARBA" id="ARBA00022989"/>
    </source>
</evidence>
<keyword evidence="3 6" id="KW-0812">Transmembrane</keyword>
<name>A0A942IDZ1_9HYPH</name>
<evidence type="ECO:0000256" key="2">
    <source>
        <dbReference type="ARBA" id="ARBA00022475"/>
    </source>
</evidence>
<evidence type="ECO:0000256" key="1">
    <source>
        <dbReference type="ARBA" id="ARBA00004651"/>
    </source>
</evidence>
<feature type="domain" description="Polysaccharide chain length determinant N-terminal" evidence="7">
    <location>
        <begin position="12"/>
        <end position="105"/>
    </location>
</feature>